<dbReference type="VEuPathDB" id="FungiDB:An08g10920"/>
<dbReference type="GO" id="GO:0005886">
    <property type="term" value="C:plasma membrane"/>
    <property type="evidence" value="ECO:0007669"/>
    <property type="project" value="TreeGrafter"/>
</dbReference>
<dbReference type="InterPro" id="IPR035810">
    <property type="entry name" value="PEBP_euk"/>
</dbReference>
<comment type="subcellular location">
    <subcellularLocation>
        <location evidence="1">Membrane</location>
        <topology evidence="1">Multi-pass membrane protein</topology>
    </subcellularLocation>
</comment>
<dbReference type="InterPro" id="IPR006913">
    <property type="entry name" value="CENP-V/GFA"/>
</dbReference>
<organism evidence="14 15">
    <name type="scientific">Aspergillus niger</name>
    <dbReference type="NCBI Taxonomy" id="5061"/>
    <lineage>
        <taxon>Eukaryota</taxon>
        <taxon>Fungi</taxon>
        <taxon>Dikarya</taxon>
        <taxon>Ascomycota</taxon>
        <taxon>Pezizomycotina</taxon>
        <taxon>Eurotiomycetes</taxon>
        <taxon>Eurotiomycetidae</taxon>
        <taxon>Eurotiales</taxon>
        <taxon>Aspergillaceae</taxon>
        <taxon>Aspergillus</taxon>
        <taxon>Aspergillus subgen. Circumdati</taxon>
    </lineage>
</organism>
<dbReference type="Gene3D" id="1.20.1720.10">
    <property type="entry name" value="Multidrug resistance protein D"/>
    <property type="match status" value="1"/>
</dbReference>
<evidence type="ECO:0000256" key="3">
    <source>
        <dbReference type="ARBA" id="ARBA00022448"/>
    </source>
</evidence>
<evidence type="ECO:0000256" key="4">
    <source>
        <dbReference type="ARBA" id="ARBA00022692"/>
    </source>
</evidence>
<dbReference type="InterPro" id="IPR011057">
    <property type="entry name" value="Mss4-like_sf"/>
</dbReference>
<evidence type="ECO:0000256" key="5">
    <source>
        <dbReference type="ARBA" id="ARBA00022723"/>
    </source>
</evidence>
<dbReference type="InterPro" id="IPR016143">
    <property type="entry name" value="Citrate_synth-like_sm_a-sub"/>
</dbReference>
<keyword evidence="5" id="KW-0479">Metal-binding</keyword>
<feature type="transmembrane region" description="Helical" evidence="11">
    <location>
        <begin position="883"/>
        <end position="901"/>
    </location>
</feature>
<dbReference type="GO" id="GO:0022857">
    <property type="term" value="F:transmembrane transporter activity"/>
    <property type="evidence" value="ECO:0007669"/>
    <property type="project" value="InterPro"/>
</dbReference>
<feature type="transmembrane region" description="Helical" evidence="11">
    <location>
        <begin position="1215"/>
        <end position="1235"/>
    </location>
</feature>
<feature type="domain" description="Major facilitator superfamily (MFS) profile" evidence="12">
    <location>
        <begin position="818"/>
        <end position="1255"/>
    </location>
</feature>
<evidence type="ECO:0000256" key="2">
    <source>
        <dbReference type="ARBA" id="ARBA00005495"/>
    </source>
</evidence>
<evidence type="ECO:0000256" key="6">
    <source>
        <dbReference type="ARBA" id="ARBA00022833"/>
    </source>
</evidence>
<accession>A0A100IM22</accession>
<dbReference type="VEuPathDB" id="FungiDB:An09g03530"/>
<dbReference type="SUPFAM" id="SSF48256">
    <property type="entry name" value="Citrate synthase"/>
    <property type="match status" value="1"/>
</dbReference>
<proteinExistence type="inferred from homology"/>
<dbReference type="VEuPathDB" id="FungiDB:ATCC64974_11880"/>
<dbReference type="VEuPathDB" id="FungiDB:ASPNIDRAFT2_1141202"/>
<feature type="transmembrane region" description="Helical" evidence="11">
    <location>
        <begin position="817"/>
        <end position="837"/>
    </location>
</feature>
<feature type="transmembrane region" description="Helical" evidence="11">
    <location>
        <begin position="907"/>
        <end position="930"/>
    </location>
</feature>
<feature type="transmembrane region" description="Helical" evidence="11">
    <location>
        <begin position="1147"/>
        <end position="1165"/>
    </location>
</feature>
<dbReference type="InterPro" id="IPR036969">
    <property type="entry name" value="Citrate_synthase_sf"/>
</dbReference>
<dbReference type="OrthoDB" id="435022at2759"/>
<comment type="similarity">
    <text evidence="2">Belongs to the Gfa family.</text>
</comment>
<dbReference type="InterPro" id="IPR036610">
    <property type="entry name" value="PEBP-like_sf"/>
</dbReference>
<evidence type="ECO:0000256" key="10">
    <source>
        <dbReference type="SAM" id="MobiDB-lite"/>
    </source>
</evidence>
<evidence type="ECO:0000256" key="8">
    <source>
        <dbReference type="ARBA" id="ARBA00023136"/>
    </source>
</evidence>
<feature type="transmembrane region" description="Helical" evidence="11">
    <location>
        <begin position="1177"/>
        <end position="1203"/>
    </location>
</feature>
<feature type="transmembrane region" description="Helical" evidence="11">
    <location>
        <begin position="970"/>
        <end position="992"/>
    </location>
</feature>
<name>A0A100IM22_ASPNG</name>
<dbReference type="OMA" id="REYMLTR"/>
<keyword evidence="8 11" id="KW-0472">Membrane</keyword>
<dbReference type="GO" id="GO:0046872">
    <property type="term" value="F:metal ion binding"/>
    <property type="evidence" value="ECO:0007669"/>
    <property type="project" value="UniProtKB-KW"/>
</dbReference>
<evidence type="ECO:0000259" key="12">
    <source>
        <dbReference type="PROSITE" id="PS50850"/>
    </source>
</evidence>
<feature type="domain" description="CENP-V/GFA" evidence="13">
    <location>
        <begin position="189"/>
        <end position="302"/>
    </location>
</feature>
<dbReference type="InterPro" id="IPR002020">
    <property type="entry name" value="Citrate_synthase"/>
</dbReference>
<dbReference type="SUPFAM" id="SSF51316">
    <property type="entry name" value="Mss4-like"/>
    <property type="match status" value="1"/>
</dbReference>
<dbReference type="InterPro" id="IPR016142">
    <property type="entry name" value="Citrate_synth-like_lrg_a-sub"/>
</dbReference>
<protein>
    <recommendedName>
        <fullName evidence="9">Citrate synthase</fullName>
    </recommendedName>
</protein>
<dbReference type="Proteomes" id="UP000068243">
    <property type="component" value="Unassembled WGS sequence"/>
</dbReference>
<dbReference type="PANTHER" id="PTHR23502">
    <property type="entry name" value="MAJOR FACILITATOR SUPERFAMILY"/>
    <property type="match status" value="1"/>
</dbReference>
<sequence>MSSEIPDIPELKRAMESGQRIDPEDVSALAQNESELTGGGPIRGGTAATAQSLAMKQMNFDEKLEALSRKPQSHITQEDARELSRGGGHDKLLFSQTVAANANSSPSSHVVNENGFLPPHRPSGSLGDNLLNLADGQDVSYKYVASSSTFLEGPHLVSTLVAFQSLLLSNQHSPTPSQILHPIIARMPLSGHCLCKAVTYTVDIDAPLIVGYDHCDDCQRQSGSTYSLVAVVPKDKLTVNGPIKKWSGTGSSGHAVHRLFCSDCGSPIAHDPDAAPEIIALKAGTFDTEIKKTLKPDTEIWTVSKLPFCQEHLEKPFKHMPETRLADPLRSIVNSMSSGILYVKDSRTDVQYEIPIRRNAVSAVDFKKIKGPGMGADRADQVAGGLRVHDPGLRNTTVVETAISFSDHERSLLLFRGYSLEQLWQSDFEDVLHLLVWGSYPTVPQRINLSHKLTEAMLAVPDDVQRTIWSLPGTSSPLPLIVAGLSACLASHPDMIPASHDANMYRNNPEDTDRAIIRTVAAYAVVFGLVNCHRNGLRFTPPSRGRSYYENLFVMAGLVDSRTGRPDRVKLSCFRRFSILNSDHGMALTVFSALATSSSLTDPISCLITAIGSAWGPLHFGATESAKRTLRDIGEAENIPGYIHNVKQGHVKVFGYGHRSYKGIDPRVPPIRSILKDLDMSADKLFKLAERIERTCSNDAYFTERELYVNGDFYGHFIFTAIGFDPEIIPAAMLAQRIMGIMAHWREYMLTRGKLLRPSHIYTGEAEERLLPKFIRLEQDQATLVAANQPATEGTPLLAEQPAKKPYSIFTPGQKRLIILTAALASSFSPLSANIYYPALNSIAADLHVTSSQINLTITTYMLCQGLAPAFMGSFADQAGRRPAYILCFAVYITGNIALALQHSYPALLILRAIQSCGSSGTVALASAVAADVITSAERGTYMGITSLGIILAPSVGPLVGGILSQYLGWQAIFWFLAITSGVFFAPLLIFFPETCRRMVGDGSISPNGWNQSGLAWYRHWRNPAPATTSPPGQKSSSIALPNPLTTLRLLSHRPTGLVLLSNGLLFASYYAVTAGIPSQFKETYHLNDFAIGLVFVPAGVGSLLSTTFSGLLLDWNYRRLREQFGSPILQAHHHGAFPIERARIQICLPLTLLAALSILSYSALMSLATPTLSHALVLIFAISFSITAAYNIMNILIVDLYYSTPATAMAANNLFLPLHLVPTIPKTIMNYYLLISLLMPLASTQIIDPLPHYPQTLHLHYPNTPWIQPGDTLQILDTKPLPILSTQQLPLHQTYIILFLDLDVLYNHTTATVILHWYQPDLIPYPNNTNILLPNPQVPTRKSAPYIGPQPPTNSHHRYLYLLYTQPPNYTFPECFEHIFPPTAEARAGFDMKLFVDAAGLGTPVAGNWFYVRNEVDLPTGSGSEGGVAMSTSMSTATTTTTSMRWVECDLSSSSSSIGTSVLTTSTSIAATTTTTLPPTDSPTETTLAMSNNFFEESQVQAQARLS</sequence>
<keyword evidence="7 11" id="KW-1133">Transmembrane helix</keyword>
<keyword evidence="9" id="KW-0808">Transferase</keyword>
<dbReference type="VEuPathDB" id="FungiDB:An01g14460"/>
<feature type="transmembrane region" description="Helical" evidence="11">
    <location>
        <begin position="1058"/>
        <end position="1078"/>
    </location>
</feature>
<dbReference type="VEuPathDB" id="FungiDB:ASPNIDRAFT2_1083442"/>
<dbReference type="InterPro" id="IPR011701">
    <property type="entry name" value="MFS"/>
</dbReference>
<dbReference type="PROSITE" id="PS50850">
    <property type="entry name" value="MFS"/>
    <property type="match status" value="1"/>
</dbReference>
<feature type="transmembrane region" description="Helical" evidence="11">
    <location>
        <begin position="942"/>
        <end position="964"/>
    </location>
</feature>
<dbReference type="VEuPathDB" id="FungiDB:ATCC64974_10150"/>
<dbReference type="Pfam" id="PF01161">
    <property type="entry name" value="PBP"/>
    <property type="match status" value="1"/>
</dbReference>
<dbReference type="VEuPathDB" id="FungiDB:An09g03560"/>
<dbReference type="GO" id="GO:0016846">
    <property type="term" value="F:carbon-sulfur lyase activity"/>
    <property type="evidence" value="ECO:0007669"/>
    <property type="project" value="InterPro"/>
</dbReference>
<gene>
    <name evidence="14" type="ORF">ABL_06343</name>
</gene>
<dbReference type="VEuPathDB" id="FungiDB:ATCC64974_10160"/>
<dbReference type="Gene3D" id="3.90.1590.10">
    <property type="entry name" value="glutathione-dependent formaldehyde- activating enzyme (gfa)"/>
    <property type="match status" value="1"/>
</dbReference>
<dbReference type="VEuPathDB" id="FungiDB:ATCC64974_96560"/>
<keyword evidence="3" id="KW-0813">Transport</keyword>
<dbReference type="VEuPathDB" id="FungiDB:M747DRAFT_318127"/>
<evidence type="ECO:0000256" key="9">
    <source>
        <dbReference type="RuleBase" id="RU000441"/>
    </source>
</evidence>
<dbReference type="FunFam" id="1.20.1720.10:FF:000009">
    <property type="entry name" value="MFS multidrug transporter"/>
    <property type="match status" value="1"/>
</dbReference>
<dbReference type="VEuPathDB" id="FungiDB:M747DRAFT_373831"/>
<dbReference type="InterPro" id="IPR036259">
    <property type="entry name" value="MFS_trans_sf"/>
</dbReference>
<dbReference type="VEuPathDB" id="FungiDB:M747DRAFT_298998"/>
<dbReference type="VEuPathDB" id="FungiDB:M747DRAFT_297673"/>
<dbReference type="Pfam" id="PF00285">
    <property type="entry name" value="Citrate_synt"/>
    <property type="match status" value="1"/>
</dbReference>
<dbReference type="Pfam" id="PF04828">
    <property type="entry name" value="GFA"/>
    <property type="match status" value="1"/>
</dbReference>
<dbReference type="GO" id="GO:0046912">
    <property type="term" value="F:acyltransferase activity, acyl groups converted into alkyl on transfer"/>
    <property type="evidence" value="ECO:0007669"/>
    <property type="project" value="InterPro"/>
</dbReference>
<evidence type="ECO:0000313" key="14">
    <source>
        <dbReference type="EMBL" id="GAQ43682.1"/>
    </source>
</evidence>
<dbReference type="Gene3D" id="3.90.280.10">
    <property type="entry name" value="PEBP-like"/>
    <property type="match status" value="1"/>
</dbReference>
<evidence type="ECO:0000256" key="7">
    <source>
        <dbReference type="ARBA" id="ARBA00022989"/>
    </source>
</evidence>
<comment type="similarity">
    <text evidence="9">Belongs to the citrate synthase family.</text>
</comment>
<dbReference type="VEuPathDB" id="FungiDB:ASPNIDRAFT2_1114423"/>
<dbReference type="VEuPathDB" id="FungiDB:ASPNIDRAFT2_1130412"/>
<dbReference type="PANTHER" id="PTHR23502:SF144">
    <property type="entry name" value="MAJOR FACILITATOR SUPERFAMILY (MFS) PROFILE DOMAIN-CONTAINING PROTEIN"/>
    <property type="match status" value="1"/>
</dbReference>
<dbReference type="SUPFAM" id="SSF49777">
    <property type="entry name" value="PEBP-like"/>
    <property type="match status" value="1"/>
</dbReference>
<dbReference type="VEuPathDB" id="FungiDB:ATCC64974_17150"/>
<dbReference type="InterPro" id="IPR008914">
    <property type="entry name" value="PEBP"/>
</dbReference>
<reference evidence="15" key="1">
    <citation type="journal article" date="2016" name="Genome Announc.">
        <title>Draft genome sequence of Aspergillus niger strain An76.</title>
        <authorList>
            <person name="Gong W."/>
            <person name="Cheng Z."/>
            <person name="Zhang H."/>
            <person name="Liu L."/>
            <person name="Gao P."/>
            <person name="Wang L."/>
        </authorList>
    </citation>
    <scope>NUCLEOTIDE SEQUENCE [LARGE SCALE GENOMIC DNA]</scope>
    <source>
        <strain evidence="15">An76</strain>
    </source>
</reference>
<dbReference type="Gene3D" id="1.10.580.10">
    <property type="entry name" value="Citrate Synthase, domain 1"/>
    <property type="match status" value="1"/>
</dbReference>
<feature type="region of interest" description="Disordered" evidence="10">
    <location>
        <begin position="1"/>
        <end position="46"/>
    </location>
</feature>
<dbReference type="CDD" id="cd00866">
    <property type="entry name" value="PEBP_euk"/>
    <property type="match status" value="1"/>
</dbReference>
<comment type="caution">
    <text evidence="14">The sequence shown here is derived from an EMBL/GenBank/DDBJ whole genome shotgun (WGS) entry which is preliminary data.</text>
</comment>
<dbReference type="PROSITE" id="PS51891">
    <property type="entry name" value="CENP_V_GFA"/>
    <property type="match status" value="1"/>
</dbReference>
<evidence type="ECO:0000259" key="13">
    <source>
        <dbReference type="PROSITE" id="PS51891"/>
    </source>
</evidence>
<keyword evidence="4 11" id="KW-0812">Transmembrane</keyword>
<dbReference type="VEuPathDB" id="FungiDB:M747DRAFT_354160"/>
<feature type="transmembrane region" description="Helical" evidence="11">
    <location>
        <begin position="1090"/>
        <end position="1114"/>
    </location>
</feature>
<dbReference type="Pfam" id="PF07690">
    <property type="entry name" value="MFS_1"/>
    <property type="match status" value="1"/>
</dbReference>
<dbReference type="InterPro" id="IPR020846">
    <property type="entry name" value="MFS_dom"/>
</dbReference>
<dbReference type="PRINTS" id="PR00143">
    <property type="entry name" value="CITRTSNTHASE"/>
</dbReference>
<dbReference type="VEuPathDB" id="FungiDB:An01g07730"/>
<dbReference type="EMBL" id="BCMY01000010">
    <property type="protein sequence ID" value="GAQ43682.1"/>
    <property type="molecule type" value="Genomic_DNA"/>
</dbReference>
<dbReference type="Gene3D" id="1.10.230.10">
    <property type="entry name" value="Cytochrome P450-Terp, domain 2"/>
    <property type="match status" value="1"/>
</dbReference>
<dbReference type="VEuPathDB" id="FungiDB:ASPNIDRAFT2_127140"/>
<dbReference type="SUPFAM" id="SSF103473">
    <property type="entry name" value="MFS general substrate transporter"/>
    <property type="match status" value="1"/>
</dbReference>
<dbReference type="PaxDb" id="5061-CADANGAP00007752"/>
<keyword evidence="6" id="KW-0862">Zinc</keyword>
<evidence type="ECO:0000313" key="15">
    <source>
        <dbReference type="Proteomes" id="UP000068243"/>
    </source>
</evidence>
<evidence type="ECO:0000256" key="1">
    <source>
        <dbReference type="ARBA" id="ARBA00004141"/>
    </source>
</evidence>
<evidence type="ECO:0000256" key="11">
    <source>
        <dbReference type="SAM" id="Phobius"/>
    </source>
</evidence>
<feature type="compositionally biased region" description="Basic and acidic residues" evidence="10">
    <location>
        <begin position="9"/>
        <end position="23"/>
    </location>
</feature>
<feature type="transmembrane region" description="Helical" evidence="11">
    <location>
        <begin position="857"/>
        <end position="876"/>
    </location>
</feature>